<organism evidence="1 2">
    <name type="scientific">Helianthus annuus</name>
    <name type="common">Common sunflower</name>
    <dbReference type="NCBI Taxonomy" id="4232"/>
    <lineage>
        <taxon>Eukaryota</taxon>
        <taxon>Viridiplantae</taxon>
        <taxon>Streptophyta</taxon>
        <taxon>Embryophyta</taxon>
        <taxon>Tracheophyta</taxon>
        <taxon>Spermatophyta</taxon>
        <taxon>Magnoliopsida</taxon>
        <taxon>eudicotyledons</taxon>
        <taxon>Gunneridae</taxon>
        <taxon>Pentapetalae</taxon>
        <taxon>asterids</taxon>
        <taxon>campanulids</taxon>
        <taxon>Asterales</taxon>
        <taxon>Asteraceae</taxon>
        <taxon>Asteroideae</taxon>
        <taxon>Heliantheae alliance</taxon>
        <taxon>Heliantheae</taxon>
        <taxon>Helianthus</taxon>
    </lineage>
</organism>
<gene>
    <name evidence="1" type="ORF">HanXRQr2_Chr06g0277811</name>
</gene>
<dbReference type="EMBL" id="MNCJ02000321">
    <property type="protein sequence ID" value="KAF5803984.1"/>
    <property type="molecule type" value="Genomic_DNA"/>
</dbReference>
<protein>
    <submittedName>
        <fullName evidence="1">Uncharacterized protein</fullName>
    </submittedName>
</protein>
<reference evidence="1" key="1">
    <citation type="journal article" date="2017" name="Nature">
        <title>The sunflower genome provides insights into oil metabolism, flowering and Asterid evolution.</title>
        <authorList>
            <person name="Badouin H."/>
            <person name="Gouzy J."/>
            <person name="Grassa C.J."/>
            <person name="Murat F."/>
            <person name="Staton S.E."/>
            <person name="Cottret L."/>
            <person name="Lelandais-Briere C."/>
            <person name="Owens G.L."/>
            <person name="Carrere S."/>
            <person name="Mayjonade B."/>
            <person name="Legrand L."/>
            <person name="Gill N."/>
            <person name="Kane N.C."/>
            <person name="Bowers J.E."/>
            <person name="Hubner S."/>
            <person name="Bellec A."/>
            <person name="Berard A."/>
            <person name="Berges H."/>
            <person name="Blanchet N."/>
            <person name="Boniface M.C."/>
            <person name="Brunel D."/>
            <person name="Catrice O."/>
            <person name="Chaidir N."/>
            <person name="Claudel C."/>
            <person name="Donnadieu C."/>
            <person name="Faraut T."/>
            <person name="Fievet G."/>
            <person name="Helmstetter N."/>
            <person name="King M."/>
            <person name="Knapp S.J."/>
            <person name="Lai Z."/>
            <person name="Le Paslier M.C."/>
            <person name="Lippi Y."/>
            <person name="Lorenzon L."/>
            <person name="Mandel J.R."/>
            <person name="Marage G."/>
            <person name="Marchand G."/>
            <person name="Marquand E."/>
            <person name="Bret-Mestries E."/>
            <person name="Morien E."/>
            <person name="Nambeesan S."/>
            <person name="Nguyen T."/>
            <person name="Pegot-Espagnet P."/>
            <person name="Pouilly N."/>
            <person name="Raftis F."/>
            <person name="Sallet E."/>
            <person name="Schiex T."/>
            <person name="Thomas J."/>
            <person name="Vandecasteele C."/>
            <person name="Vares D."/>
            <person name="Vear F."/>
            <person name="Vautrin S."/>
            <person name="Crespi M."/>
            <person name="Mangin B."/>
            <person name="Burke J.M."/>
            <person name="Salse J."/>
            <person name="Munos S."/>
            <person name="Vincourt P."/>
            <person name="Rieseberg L.H."/>
            <person name="Langlade N.B."/>
        </authorList>
    </citation>
    <scope>NUCLEOTIDE SEQUENCE</scope>
    <source>
        <tissue evidence="1">Leaves</tissue>
    </source>
</reference>
<evidence type="ECO:0000313" key="2">
    <source>
        <dbReference type="Proteomes" id="UP000215914"/>
    </source>
</evidence>
<reference evidence="1" key="2">
    <citation type="submission" date="2020-06" db="EMBL/GenBank/DDBJ databases">
        <title>Helianthus annuus Genome sequencing and assembly Release 2.</title>
        <authorList>
            <person name="Gouzy J."/>
            <person name="Langlade N."/>
            <person name="Munos S."/>
        </authorList>
    </citation>
    <scope>NUCLEOTIDE SEQUENCE</scope>
    <source>
        <tissue evidence="1">Leaves</tissue>
    </source>
</reference>
<sequence length="55" mass="6212">MFQLFEMNTRDGARTLAVSIWCPVEISVCLETMQPGVIKAITIKFDIHWDALSGQ</sequence>
<comment type="caution">
    <text evidence="1">The sequence shown here is derived from an EMBL/GenBank/DDBJ whole genome shotgun (WGS) entry which is preliminary data.</text>
</comment>
<dbReference type="Proteomes" id="UP000215914">
    <property type="component" value="Unassembled WGS sequence"/>
</dbReference>
<accession>A0A9K3IW85</accession>
<dbReference type="AlphaFoldDB" id="A0A9K3IW85"/>
<keyword evidence="2" id="KW-1185">Reference proteome</keyword>
<dbReference type="Gramene" id="mRNA:HanXRQr2_Chr06g0277811">
    <property type="protein sequence ID" value="mRNA:HanXRQr2_Chr06g0277811"/>
    <property type="gene ID" value="HanXRQr2_Chr06g0277811"/>
</dbReference>
<proteinExistence type="predicted"/>
<name>A0A9K3IW85_HELAN</name>
<evidence type="ECO:0000313" key="1">
    <source>
        <dbReference type="EMBL" id="KAF5803984.1"/>
    </source>
</evidence>